<dbReference type="InterPro" id="IPR002902">
    <property type="entry name" value="GNK2"/>
</dbReference>
<feature type="domain" description="Gnk2-homologous" evidence="5">
    <location>
        <begin position="362"/>
        <end position="467"/>
    </location>
</feature>
<feature type="compositionally biased region" description="Low complexity" evidence="3">
    <location>
        <begin position="584"/>
        <end position="593"/>
    </location>
</feature>
<dbReference type="FunFam" id="3.90.550.50:FF:000006">
    <property type="entry name" value="Fringe-related protein-like"/>
    <property type="match status" value="1"/>
</dbReference>
<evidence type="ECO:0000259" key="5">
    <source>
        <dbReference type="PROSITE" id="PS51473"/>
    </source>
</evidence>
<dbReference type="Gene3D" id="3.90.550.50">
    <property type="match status" value="1"/>
</dbReference>
<dbReference type="PROSITE" id="PS51473">
    <property type="entry name" value="GNK2"/>
    <property type="match status" value="2"/>
</dbReference>
<feature type="compositionally biased region" description="Polar residues" evidence="3">
    <location>
        <begin position="602"/>
        <end position="619"/>
    </location>
</feature>
<dbReference type="AlphaFoldDB" id="A0A834TJU4"/>
<organism evidence="6 7">
    <name type="scientific">Senna tora</name>
    <dbReference type="NCBI Taxonomy" id="362788"/>
    <lineage>
        <taxon>Eukaryota</taxon>
        <taxon>Viridiplantae</taxon>
        <taxon>Streptophyta</taxon>
        <taxon>Embryophyta</taxon>
        <taxon>Tracheophyta</taxon>
        <taxon>Spermatophyta</taxon>
        <taxon>Magnoliopsida</taxon>
        <taxon>eudicotyledons</taxon>
        <taxon>Gunneridae</taxon>
        <taxon>Pentapetalae</taxon>
        <taxon>rosids</taxon>
        <taxon>fabids</taxon>
        <taxon>Fabales</taxon>
        <taxon>Fabaceae</taxon>
        <taxon>Caesalpinioideae</taxon>
        <taxon>Cassia clade</taxon>
        <taxon>Senna</taxon>
    </lineage>
</organism>
<dbReference type="InterPro" id="IPR006740">
    <property type="entry name" value="DUF604"/>
</dbReference>
<proteinExistence type="predicted"/>
<dbReference type="InterPro" id="IPR011009">
    <property type="entry name" value="Kinase-like_dom_sf"/>
</dbReference>
<dbReference type="Gene3D" id="3.30.430.20">
    <property type="entry name" value="Gnk2 domain, C-X8-C-X2-C motif"/>
    <property type="match status" value="2"/>
</dbReference>
<dbReference type="Pfam" id="PF04646">
    <property type="entry name" value="DUF604"/>
    <property type="match status" value="1"/>
</dbReference>
<dbReference type="PANTHER" id="PTHR10811">
    <property type="entry name" value="FRINGE-RELATED"/>
    <property type="match status" value="1"/>
</dbReference>
<dbReference type="OrthoDB" id="421979at2759"/>
<dbReference type="Pfam" id="PF01657">
    <property type="entry name" value="Stress-antifung"/>
    <property type="match status" value="2"/>
</dbReference>
<evidence type="ECO:0000256" key="3">
    <source>
        <dbReference type="SAM" id="MobiDB-lite"/>
    </source>
</evidence>
<feature type="domain" description="Gnk2-homologous" evidence="5">
    <location>
        <begin position="473"/>
        <end position="578"/>
    </location>
</feature>
<dbReference type="CDD" id="cd23509">
    <property type="entry name" value="Gnk2-like"/>
    <property type="match status" value="2"/>
</dbReference>
<sequence>MDSWPNRKDLLNLWWNKPDQMRGCVFVDSLPPPDEHTPLSLPPLCVSEDTSRFRYTYRGGLRSAIRVARVVVESVARNVNNSENVRWYVFGDDDTVFFPENLVKALSRFDDGMWYYLGTHSEIYEQNRVHGFGMGFGGAGFAISSSLAKVLAKVFDSCIERYPHLYGSDQRVFSCITELGVGLTNEPGFHQVDLRGNLFGLLAAHPVTPLLSLHHLYHTDPIFPNMTTTQALHHLFKAVNVDSQRILQHTVCYDRWFSWTVSVSWGYAVQVFPNHMFLPDVLNVQKTFTQWKKGPVLSGVYTFNTQELNPDPCRRPTIFYFDSVYSDKEGIVSHYKKFFQNCSYDAASPRKLENIKVITKKLDLDIKQLQAPRRQCCEVLRSSGRDLMEITIREFSKASQNGFSNVSVGQNQNIVYGRLQCRGDVSNQNCEACAETASTMIRKLCPNLKEASLVFADCTLQYSYKPFSDEADSLPNQQLYNVQNASDPARFDRRVENLLKDLTTEAASSSSKLATRSTDFTSLLRINAMAQCIRDSAESNCLACLQYLTSQIPDCCGGKVGGRIIAVGCNLRYEIYTFLPSPSSSSPPGDLALPPSPSPSPQLQGTKPDNSTKVTNATGHSGKESSSKKIAIVVVPVASIVIFIISGLFWRNSKKKRYDSFYTEDDRSLDSPLISLSTLKLATKNFSDANKIGQGGFGPVYKAWQHWANGTALEIMDPTLDDQWPRNEALKCINIGLLCVQDAAIDRPSMSDIVMMLNSYTVASSPAPSRPAFYVSKEGSLDLAMENPSPPLCTQSMTELLQHYSLNEVTVSEIDPR</sequence>
<gene>
    <name evidence="6" type="ORF">G2W53_021254</name>
</gene>
<accession>A0A834TJU4</accession>
<keyword evidence="4" id="KW-0812">Transmembrane</keyword>
<evidence type="ECO:0000313" key="6">
    <source>
        <dbReference type="EMBL" id="KAF7823110.1"/>
    </source>
</evidence>
<reference evidence="6" key="1">
    <citation type="submission" date="2020-09" db="EMBL/GenBank/DDBJ databases">
        <title>Genome-Enabled Discovery of Anthraquinone Biosynthesis in Senna tora.</title>
        <authorList>
            <person name="Kang S.-H."/>
            <person name="Pandey R.P."/>
            <person name="Lee C.-M."/>
            <person name="Sim J.-S."/>
            <person name="Jeong J.-T."/>
            <person name="Choi B.-S."/>
            <person name="Jung M."/>
            <person name="Ginzburg D."/>
            <person name="Zhao K."/>
            <person name="Won S.Y."/>
            <person name="Oh T.-J."/>
            <person name="Yu Y."/>
            <person name="Kim N.-H."/>
            <person name="Lee O.R."/>
            <person name="Lee T.-H."/>
            <person name="Bashyal P."/>
            <person name="Kim T.-S."/>
            <person name="Lee W.-H."/>
            <person name="Kawkins C."/>
            <person name="Kim C.-K."/>
            <person name="Kim J.S."/>
            <person name="Ahn B.O."/>
            <person name="Rhee S.Y."/>
            <person name="Sohng J.K."/>
        </authorList>
    </citation>
    <scope>NUCLEOTIDE SEQUENCE</scope>
    <source>
        <tissue evidence="6">Leaf</tissue>
    </source>
</reference>
<keyword evidence="2" id="KW-0677">Repeat</keyword>
<dbReference type="Proteomes" id="UP000634136">
    <property type="component" value="Unassembled WGS sequence"/>
</dbReference>
<dbReference type="InterPro" id="IPR038408">
    <property type="entry name" value="GNK2_sf"/>
</dbReference>
<keyword evidence="1" id="KW-0732">Signal</keyword>
<evidence type="ECO:0000313" key="7">
    <source>
        <dbReference type="Proteomes" id="UP000634136"/>
    </source>
</evidence>
<protein>
    <submittedName>
        <fullName evidence="6">UDP-glucose:O-linked fucose beta-1</fullName>
    </submittedName>
</protein>
<evidence type="ECO:0000256" key="4">
    <source>
        <dbReference type="SAM" id="Phobius"/>
    </source>
</evidence>
<evidence type="ECO:0000256" key="1">
    <source>
        <dbReference type="ARBA" id="ARBA00022729"/>
    </source>
</evidence>
<dbReference type="Gene3D" id="3.30.200.20">
    <property type="entry name" value="Phosphorylase Kinase, domain 1"/>
    <property type="match status" value="1"/>
</dbReference>
<comment type="caution">
    <text evidence="6">The sequence shown here is derived from an EMBL/GenBank/DDBJ whole genome shotgun (WGS) entry which is preliminary data.</text>
</comment>
<dbReference type="SUPFAM" id="SSF56112">
    <property type="entry name" value="Protein kinase-like (PK-like)"/>
    <property type="match status" value="1"/>
</dbReference>
<name>A0A834TJU4_9FABA</name>
<keyword evidence="4" id="KW-1133">Transmembrane helix</keyword>
<dbReference type="FunFam" id="3.30.430.20:FF:000002">
    <property type="entry name" value="Cysteine-rich receptor-like protein kinase 10"/>
    <property type="match status" value="1"/>
</dbReference>
<keyword evidence="4" id="KW-0472">Membrane</keyword>
<keyword evidence="7" id="KW-1185">Reference proteome</keyword>
<evidence type="ECO:0000256" key="2">
    <source>
        <dbReference type="ARBA" id="ARBA00022737"/>
    </source>
</evidence>
<dbReference type="EMBL" id="JAAIUW010000007">
    <property type="protein sequence ID" value="KAF7823110.1"/>
    <property type="molecule type" value="Genomic_DNA"/>
</dbReference>
<feature type="region of interest" description="Disordered" evidence="3">
    <location>
        <begin position="584"/>
        <end position="623"/>
    </location>
</feature>
<feature type="transmembrane region" description="Helical" evidence="4">
    <location>
        <begin position="630"/>
        <end position="650"/>
    </location>
</feature>